<dbReference type="Proteomes" id="UP000642284">
    <property type="component" value="Unassembled WGS sequence"/>
</dbReference>
<reference evidence="1 2" key="1">
    <citation type="submission" date="2020-08" db="EMBL/GenBank/DDBJ databases">
        <title>Genemic of Streptomyces polyaspartic.</title>
        <authorList>
            <person name="Liu W."/>
        </authorList>
    </citation>
    <scope>NUCLEOTIDE SEQUENCE [LARGE SCALE GENOMIC DNA]</scope>
    <source>
        <strain evidence="1 2">TRM66268-LWL</strain>
    </source>
</reference>
<protein>
    <submittedName>
        <fullName evidence="1">Uncharacterized protein</fullName>
    </submittedName>
</protein>
<keyword evidence="2" id="KW-1185">Reference proteome</keyword>
<evidence type="ECO:0000313" key="2">
    <source>
        <dbReference type="Proteomes" id="UP000642284"/>
    </source>
</evidence>
<name>A0ABR7SLF9_9ACTN</name>
<dbReference type="EMBL" id="JACTVJ010000011">
    <property type="protein sequence ID" value="MBC9715346.1"/>
    <property type="molecule type" value="Genomic_DNA"/>
</dbReference>
<organism evidence="1 2">
    <name type="scientific">Streptomyces polyasparticus</name>
    <dbReference type="NCBI Taxonomy" id="2767826"/>
    <lineage>
        <taxon>Bacteria</taxon>
        <taxon>Bacillati</taxon>
        <taxon>Actinomycetota</taxon>
        <taxon>Actinomycetes</taxon>
        <taxon>Kitasatosporales</taxon>
        <taxon>Streptomycetaceae</taxon>
        <taxon>Streptomyces</taxon>
    </lineage>
</organism>
<gene>
    <name evidence="1" type="ORF">H9Y04_22615</name>
</gene>
<comment type="caution">
    <text evidence="1">The sequence shown here is derived from an EMBL/GenBank/DDBJ whole genome shotgun (WGS) entry which is preliminary data.</text>
</comment>
<sequence length="138" mass="15681">MNWEFTKSDRRLAQQLMDFLADKRVLTIGWGRPESEAGACLASAADCRMKLSEYLDQIQKPNSDLRTWVRAIRQAFTDFIEAGGHDGGRFTDEGSVGLDGLFNQALRDLRERVRCETDLVAKRYKLIGLDLPPECERA</sequence>
<proteinExistence type="predicted"/>
<accession>A0ABR7SLF9</accession>
<evidence type="ECO:0000313" key="1">
    <source>
        <dbReference type="EMBL" id="MBC9715346.1"/>
    </source>
</evidence>